<dbReference type="InterPro" id="IPR025948">
    <property type="entry name" value="HTH-like_dom"/>
</dbReference>
<name>A0ABU2WP14_9GAMM</name>
<sequence length="165" mass="18772">MIHRLIAQRQQKAEVSQMCRVLEVSRSGFYAAQQRRPAVCVASVHLKAAFMASGRSYGSRRLRVALSMQGFTLGRHRVRTLMKRRNFGVTPQLRNFGVRSCSLPNFFGFATFPRMARPLRIEFLGAIHHVMARGNARQAIFLNDEDRDAYESGHRQLPQIGAHFG</sequence>
<dbReference type="PANTHER" id="PTHR46889:SF4">
    <property type="entry name" value="TRANSPOSASE INSO FOR INSERTION SEQUENCE ELEMENT IS911B-RELATED"/>
    <property type="match status" value="1"/>
</dbReference>
<dbReference type="Proteomes" id="UP001254608">
    <property type="component" value="Unassembled WGS sequence"/>
</dbReference>
<feature type="domain" description="HTH-like" evidence="1">
    <location>
        <begin position="46"/>
        <end position="85"/>
    </location>
</feature>
<proteinExistence type="predicted"/>
<reference evidence="2 3" key="1">
    <citation type="submission" date="2023-09" db="EMBL/GenBank/DDBJ databases">
        <authorList>
            <person name="Rey-Velasco X."/>
        </authorList>
    </citation>
    <scope>NUCLEOTIDE SEQUENCE [LARGE SCALE GENOMIC DNA]</scope>
    <source>
        <strain evidence="2 3">W345</strain>
    </source>
</reference>
<protein>
    <submittedName>
        <fullName evidence="2">IS3 family transposase</fullName>
    </submittedName>
</protein>
<gene>
    <name evidence="2" type="ORF">RM530_18255</name>
</gene>
<dbReference type="Pfam" id="PF13276">
    <property type="entry name" value="HTH_21"/>
    <property type="match status" value="1"/>
</dbReference>
<keyword evidence="3" id="KW-1185">Reference proteome</keyword>
<dbReference type="RefSeq" id="WP_311366698.1">
    <property type="nucleotide sequence ID" value="NZ_JAVRIC010000049.1"/>
</dbReference>
<dbReference type="EMBL" id="JAVRIC010000049">
    <property type="protein sequence ID" value="MDT0499288.1"/>
    <property type="molecule type" value="Genomic_DNA"/>
</dbReference>
<dbReference type="InterPro" id="IPR050900">
    <property type="entry name" value="Transposase_IS3/IS150/IS904"/>
</dbReference>
<evidence type="ECO:0000313" key="3">
    <source>
        <dbReference type="Proteomes" id="UP001254608"/>
    </source>
</evidence>
<evidence type="ECO:0000259" key="1">
    <source>
        <dbReference type="Pfam" id="PF13276"/>
    </source>
</evidence>
<accession>A0ABU2WP14</accession>
<evidence type="ECO:0000313" key="2">
    <source>
        <dbReference type="EMBL" id="MDT0499288.1"/>
    </source>
</evidence>
<organism evidence="2 3">
    <name type="scientific">Banduia mediterranea</name>
    <dbReference type="NCBI Taxonomy" id="3075609"/>
    <lineage>
        <taxon>Bacteria</taxon>
        <taxon>Pseudomonadati</taxon>
        <taxon>Pseudomonadota</taxon>
        <taxon>Gammaproteobacteria</taxon>
        <taxon>Nevskiales</taxon>
        <taxon>Algiphilaceae</taxon>
        <taxon>Banduia</taxon>
    </lineage>
</organism>
<dbReference type="PANTHER" id="PTHR46889">
    <property type="entry name" value="TRANSPOSASE INSF FOR INSERTION SEQUENCE IS3B-RELATED"/>
    <property type="match status" value="1"/>
</dbReference>
<comment type="caution">
    <text evidence="2">The sequence shown here is derived from an EMBL/GenBank/DDBJ whole genome shotgun (WGS) entry which is preliminary data.</text>
</comment>